<comment type="caution">
    <text evidence="2">The sequence shown here is derived from an EMBL/GenBank/DDBJ whole genome shotgun (WGS) entry which is preliminary data.</text>
</comment>
<dbReference type="Proteomes" id="UP000075613">
    <property type="component" value="Unassembled WGS sequence"/>
</dbReference>
<dbReference type="STRING" id="1399968.CI15_20300"/>
<dbReference type="InterPro" id="IPR050706">
    <property type="entry name" value="Cyclic-di-GMP_PDE-like"/>
</dbReference>
<gene>
    <name evidence="2" type="ORF">CI15_20300</name>
</gene>
<dbReference type="PANTHER" id="PTHR33121">
    <property type="entry name" value="CYCLIC DI-GMP PHOSPHODIESTERASE PDEF"/>
    <property type="match status" value="1"/>
</dbReference>
<dbReference type="RefSeq" id="WP_062130232.1">
    <property type="nucleotide sequence ID" value="NZ_LRBG01000031.1"/>
</dbReference>
<evidence type="ECO:0000259" key="1">
    <source>
        <dbReference type="PROSITE" id="PS50883"/>
    </source>
</evidence>
<dbReference type="Gene3D" id="3.20.20.450">
    <property type="entry name" value="EAL domain"/>
    <property type="match status" value="1"/>
</dbReference>
<keyword evidence="3" id="KW-1185">Reference proteome</keyword>
<dbReference type="GO" id="GO:0071111">
    <property type="term" value="F:cyclic-guanylate-specific phosphodiesterase activity"/>
    <property type="evidence" value="ECO:0007669"/>
    <property type="project" value="InterPro"/>
</dbReference>
<dbReference type="SUPFAM" id="SSF141868">
    <property type="entry name" value="EAL domain-like"/>
    <property type="match status" value="1"/>
</dbReference>
<organism evidence="2 3">
    <name type="scientific">Paraburkholderia monticola</name>
    <dbReference type="NCBI Taxonomy" id="1399968"/>
    <lineage>
        <taxon>Bacteria</taxon>
        <taxon>Pseudomonadati</taxon>
        <taxon>Pseudomonadota</taxon>
        <taxon>Betaproteobacteria</taxon>
        <taxon>Burkholderiales</taxon>
        <taxon>Burkholderiaceae</taxon>
        <taxon>Paraburkholderia</taxon>
    </lineage>
</organism>
<feature type="domain" description="EAL" evidence="1">
    <location>
        <begin position="10"/>
        <end position="264"/>
    </location>
</feature>
<dbReference type="PANTHER" id="PTHR33121:SF19">
    <property type="entry name" value="CYCLIC DI-GMP PHOSPHODIESTERASE PA2567"/>
    <property type="match status" value="1"/>
</dbReference>
<name>A0A149PKF8_9BURK</name>
<accession>A0A149PKF8</accession>
<dbReference type="InterPro" id="IPR035919">
    <property type="entry name" value="EAL_sf"/>
</dbReference>
<protein>
    <recommendedName>
        <fullName evidence="1">EAL domain-containing protein</fullName>
    </recommendedName>
</protein>
<dbReference type="AlphaFoldDB" id="A0A149PKF8"/>
<dbReference type="Pfam" id="PF00563">
    <property type="entry name" value="EAL"/>
    <property type="match status" value="1"/>
</dbReference>
<dbReference type="CDD" id="cd01948">
    <property type="entry name" value="EAL"/>
    <property type="match status" value="1"/>
</dbReference>
<proteinExistence type="predicted"/>
<dbReference type="SMART" id="SM00052">
    <property type="entry name" value="EAL"/>
    <property type="match status" value="1"/>
</dbReference>
<dbReference type="EMBL" id="LRBG01000031">
    <property type="protein sequence ID" value="KXU85508.1"/>
    <property type="molecule type" value="Genomic_DNA"/>
</dbReference>
<reference evidence="2 3" key="1">
    <citation type="journal article" date="2015" name="Int. J. Syst. Evol. Microbiol.">
        <title>Burkholderia monticola sp. nov., isolated from mountain soil.</title>
        <authorList>
            <person name="Baek I."/>
            <person name="Seo B."/>
            <person name="Lee I."/>
            <person name="Yi H."/>
            <person name="Chun J."/>
        </authorList>
    </citation>
    <scope>NUCLEOTIDE SEQUENCE [LARGE SCALE GENOMIC DNA]</scope>
    <source>
        <strain evidence="2 3">JC2948</strain>
    </source>
</reference>
<evidence type="ECO:0000313" key="3">
    <source>
        <dbReference type="Proteomes" id="UP000075613"/>
    </source>
</evidence>
<sequence length="267" mass="29663">MEHIAADLCNSCAIGDAERGLDRREFFFVFQPKLRLQECRLSGFESLLRWRHPVHGVLTPAAFIHFVENSPLTARFTDFVVTEAARTLADWTVRGHETLSLAINLPASEIGRPGLANKLSTLLRTRALNASRLQIELTETTDPGPIDVLASAIASLRKAGVSVAIDDFGSGCWSLSILHKLGVDTLKLDRTFMYDIQENADLKVMVETLVQLGQRLGKRVVLEGIETAAQFAWAKTIGQIDCQGYYISKPITDEQIDRFIEKNGITH</sequence>
<dbReference type="PROSITE" id="PS50883">
    <property type="entry name" value="EAL"/>
    <property type="match status" value="1"/>
</dbReference>
<evidence type="ECO:0000313" key="2">
    <source>
        <dbReference type="EMBL" id="KXU85508.1"/>
    </source>
</evidence>
<dbReference type="InterPro" id="IPR001633">
    <property type="entry name" value="EAL_dom"/>
</dbReference>